<dbReference type="InterPro" id="IPR018062">
    <property type="entry name" value="HTH_AraC-typ_CS"/>
</dbReference>
<dbReference type="SMART" id="SM00342">
    <property type="entry name" value="HTH_ARAC"/>
    <property type="match status" value="1"/>
</dbReference>
<dbReference type="GO" id="GO:0005737">
    <property type="term" value="C:cytoplasm"/>
    <property type="evidence" value="ECO:0007669"/>
    <property type="project" value="UniProtKB-SubCell"/>
</dbReference>
<dbReference type="InterPro" id="IPR011051">
    <property type="entry name" value="RmlC_Cupin_sf"/>
</dbReference>
<protein>
    <recommendedName>
        <fullName evidence="6">HTH araC/xylS-type domain-containing protein</fullName>
    </recommendedName>
</protein>
<keyword evidence="8" id="KW-1185">Reference proteome</keyword>
<dbReference type="PROSITE" id="PS01124">
    <property type="entry name" value="HTH_ARAC_FAMILY_2"/>
    <property type="match status" value="1"/>
</dbReference>
<name>A0A1S8DGQ8_9GAMM</name>
<reference evidence="7 8" key="1">
    <citation type="submission" date="2017-01" db="EMBL/GenBank/DDBJ databases">
        <title>Draft genome sequence of Pseudomonas pachastrellae type strain CCUG 46540T from a deep sea.</title>
        <authorList>
            <person name="Gomila M."/>
            <person name="Mulet M."/>
            <person name="Lalucat J."/>
            <person name="Garcia-Valdes E."/>
        </authorList>
    </citation>
    <scope>NUCLEOTIDE SEQUENCE [LARGE SCALE GENOMIC DNA]</scope>
    <source>
        <strain evidence="7 8">CCUG 46540</strain>
    </source>
</reference>
<organism evidence="7 8">
    <name type="scientific">Halopseudomonas pachastrellae</name>
    <dbReference type="NCBI Taxonomy" id="254161"/>
    <lineage>
        <taxon>Bacteria</taxon>
        <taxon>Pseudomonadati</taxon>
        <taxon>Pseudomonadota</taxon>
        <taxon>Gammaproteobacteria</taxon>
        <taxon>Pseudomonadales</taxon>
        <taxon>Pseudomonadaceae</taxon>
        <taxon>Halopseudomonas</taxon>
    </lineage>
</organism>
<dbReference type="OrthoDB" id="5996070at2"/>
<dbReference type="PRINTS" id="PR00032">
    <property type="entry name" value="HTHARAC"/>
</dbReference>
<dbReference type="Gene3D" id="2.60.120.10">
    <property type="entry name" value="Jelly Rolls"/>
    <property type="match status" value="1"/>
</dbReference>
<feature type="domain" description="HTH araC/xylS-type" evidence="6">
    <location>
        <begin position="148"/>
        <end position="246"/>
    </location>
</feature>
<proteinExistence type="predicted"/>
<comment type="caution">
    <text evidence="7">The sequence shown here is derived from an EMBL/GenBank/DDBJ whole genome shotgun (WGS) entry which is preliminary data.</text>
</comment>
<evidence type="ECO:0000256" key="4">
    <source>
        <dbReference type="ARBA" id="ARBA00023163"/>
    </source>
</evidence>
<dbReference type="EMBL" id="MUBC01000025">
    <property type="protein sequence ID" value="ONM43577.1"/>
    <property type="molecule type" value="Genomic_DNA"/>
</dbReference>
<dbReference type="SUPFAM" id="SSF46689">
    <property type="entry name" value="Homeodomain-like"/>
    <property type="match status" value="2"/>
</dbReference>
<dbReference type="STRING" id="254161.SAMN05216256_10536"/>
<dbReference type="SUPFAM" id="SSF51182">
    <property type="entry name" value="RmlC-like cupins"/>
    <property type="match status" value="1"/>
</dbReference>
<dbReference type="InterPro" id="IPR020449">
    <property type="entry name" value="Tscrpt_reg_AraC-type_HTH"/>
</dbReference>
<keyword evidence="3" id="KW-0238">DNA-binding</keyword>
<dbReference type="Gene3D" id="1.10.10.60">
    <property type="entry name" value="Homeodomain-like"/>
    <property type="match status" value="1"/>
</dbReference>
<evidence type="ECO:0000256" key="5">
    <source>
        <dbReference type="ARBA" id="ARBA00037345"/>
    </source>
</evidence>
<dbReference type="GO" id="GO:0009893">
    <property type="term" value="P:positive regulation of metabolic process"/>
    <property type="evidence" value="ECO:0007669"/>
    <property type="project" value="UniProtKB-ARBA"/>
</dbReference>
<dbReference type="RefSeq" id="WP_083727920.1">
    <property type="nucleotide sequence ID" value="NZ_FOUD01000005.1"/>
</dbReference>
<dbReference type="GO" id="GO:0043565">
    <property type="term" value="F:sequence-specific DNA binding"/>
    <property type="evidence" value="ECO:0007669"/>
    <property type="project" value="InterPro"/>
</dbReference>
<dbReference type="InterPro" id="IPR050204">
    <property type="entry name" value="AraC_XylS_family_regulators"/>
</dbReference>
<evidence type="ECO:0000256" key="1">
    <source>
        <dbReference type="ARBA" id="ARBA00004496"/>
    </source>
</evidence>
<keyword evidence="2" id="KW-0805">Transcription regulation</keyword>
<keyword evidence="4" id="KW-0804">Transcription</keyword>
<dbReference type="PROSITE" id="PS00041">
    <property type="entry name" value="HTH_ARAC_FAMILY_1"/>
    <property type="match status" value="1"/>
</dbReference>
<comment type="function">
    <text evidence="5">Regulatory protein of the TOL plasmid xyl operons. XylS activates the xylXYZLTEGFJQKIH operon required for the degradation of toluene, m-xylene and p-xylene.</text>
</comment>
<comment type="subcellular location">
    <subcellularLocation>
        <location evidence="1">Cytoplasm</location>
    </subcellularLocation>
</comment>
<dbReference type="Proteomes" id="UP000242847">
    <property type="component" value="Unassembled WGS sequence"/>
</dbReference>
<sequence length="247" mass="27107">MATTRLDIHHYPDASAAHSHELQAQLVFGLQGSLELEYGASGGRVQHGSVAIIAPGERHAFFSPDQGNCLVLDIDSNSPLAGLEHERSRQRRLLEANQLLTLSSEQGALVRSLAGLIRSQPHLTDTSAALLVSALLGQPATPTRLPLAQLNRYIDAHLAHPLGVQDLATVAGLSASRLNHWCLQELGCTPLEYVRQRRLQYARQRLQHSALPLSRIAAECGYSSQSAFSQAFRRHWQISPSALRRQQ</sequence>
<evidence type="ECO:0000313" key="8">
    <source>
        <dbReference type="Proteomes" id="UP000242847"/>
    </source>
</evidence>
<dbReference type="PANTHER" id="PTHR46796:SF10">
    <property type="entry name" value="TRANSCRIPTIONAL ACTIVATOR FEAR"/>
    <property type="match status" value="1"/>
</dbReference>
<dbReference type="InterPro" id="IPR014710">
    <property type="entry name" value="RmlC-like_jellyroll"/>
</dbReference>
<evidence type="ECO:0000259" key="6">
    <source>
        <dbReference type="PROSITE" id="PS01124"/>
    </source>
</evidence>
<dbReference type="InterPro" id="IPR018060">
    <property type="entry name" value="HTH_AraC"/>
</dbReference>
<accession>A0A1S8DGQ8</accession>
<gene>
    <name evidence="7" type="ORF">BXT89_12055</name>
</gene>
<evidence type="ECO:0000256" key="3">
    <source>
        <dbReference type="ARBA" id="ARBA00023125"/>
    </source>
</evidence>
<dbReference type="Pfam" id="PF12833">
    <property type="entry name" value="HTH_18"/>
    <property type="match status" value="1"/>
</dbReference>
<evidence type="ECO:0000313" key="7">
    <source>
        <dbReference type="EMBL" id="ONM43577.1"/>
    </source>
</evidence>
<dbReference type="AlphaFoldDB" id="A0A1S8DGQ8"/>
<evidence type="ECO:0000256" key="2">
    <source>
        <dbReference type="ARBA" id="ARBA00023015"/>
    </source>
</evidence>
<dbReference type="GO" id="GO:0003700">
    <property type="term" value="F:DNA-binding transcription factor activity"/>
    <property type="evidence" value="ECO:0007669"/>
    <property type="project" value="InterPro"/>
</dbReference>
<dbReference type="PANTHER" id="PTHR46796">
    <property type="entry name" value="HTH-TYPE TRANSCRIPTIONAL ACTIVATOR RHAS-RELATED"/>
    <property type="match status" value="1"/>
</dbReference>
<dbReference type="InterPro" id="IPR009057">
    <property type="entry name" value="Homeodomain-like_sf"/>
</dbReference>